<dbReference type="PROSITE" id="PS50893">
    <property type="entry name" value="ABC_TRANSPORTER_2"/>
    <property type="match status" value="1"/>
</dbReference>
<evidence type="ECO:0000313" key="11">
    <source>
        <dbReference type="Proteomes" id="UP001500618"/>
    </source>
</evidence>
<name>A0ABN2JAL9_9ACTN</name>
<feature type="domain" description="ABC transmembrane type-1" evidence="9">
    <location>
        <begin position="30"/>
        <end position="351"/>
    </location>
</feature>
<keyword evidence="6 7" id="KW-0472">Membrane</keyword>
<dbReference type="PROSITE" id="PS00211">
    <property type="entry name" value="ABC_TRANSPORTER_1"/>
    <property type="match status" value="1"/>
</dbReference>
<proteinExistence type="predicted"/>
<dbReference type="InterPro" id="IPR036640">
    <property type="entry name" value="ABC1_TM_sf"/>
</dbReference>
<feature type="transmembrane region" description="Helical" evidence="7">
    <location>
        <begin position="208"/>
        <end position="227"/>
    </location>
</feature>
<dbReference type="InterPro" id="IPR039421">
    <property type="entry name" value="Type_1_exporter"/>
</dbReference>
<accession>A0ABN2JAL9</accession>
<feature type="domain" description="ABC transporter" evidence="8">
    <location>
        <begin position="386"/>
        <end position="620"/>
    </location>
</feature>
<gene>
    <name evidence="10" type="ORF">GCM10009765_81920</name>
</gene>
<feature type="transmembrane region" description="Helical" evidence="7">
    <location>
        <begin position="27"/>
        <end position="46"/>
    </location>
</feature>
<dbReference type="GO" id="GO:0005524">
    <property type="term" value="F:ATP binding"/>
    <property type="evidence" value="ECO:0007669"/>
    <property type="project" value="UniProtKB-KW"/>
</dbReference>
<dbReference type="PROSITE" id="PS50929">
    <property type="entry name" value="ABC_TM1F"/>
    <property type="match status" value="1"/>
</dbReference>
<keyword evidence="5 7" id="KW-1133">Transmembrane helix</keyword>
<dbReference type="SUPFAM" id="SSF52540">
    <property type="entry name" value="P-loop containing nucleoside triphosphate hydrolases"/>
    <property type="match status" value="1"/>
</dbReference>
<keyword evidence="3" id="KW-0547">Nucleotide-binding</keyword>
<dbReference type="PANTHER" id="PTHR43394:SF7">
    <property type="entry name" value="ABC TRANSPORTER B FAMILY MEMBER 28"/>
    <property type="match status" value="1"/>
</dbReference>
<dbReference type="CDD" id="cd18547">
    <property type="entry name" value="ABC_6TM_Tm288_like"/>
    <property type="match status" value="1"/>
</dbReference>
<dbReference type="Pfam" id="PF00005">
    <property type="entry name" value="ABC_tran"/>
    <property type="match status" value="1"/>
</dbReference>
<evidence type="ECO:0000256" key="4">
    <source>
        <dbReference type="ARBA" id="ARBA00022840"/>
    </source>
</evidence>
<evidence type="ECO:0000256" key="6">
    <source>
        <dbReference type="ARBA" id="ARBA00023136"/>
    </source>
</evidence>
<evidence type="ECO:0000259" key="9">
    <source>
        <dbReference type="PROSITE" id="PS50929"/>
    </source>
</evidence>
<dbReference type="Gene3D" id="3.40.50.300">
    <property type="entry name" value="P-loop containing nucleotide triphosphate hydrolases"/>
    <property type="match status" value="1"/>
</dbReference>
<dbReference type="InterPro" id="IPR011527">
    <property type="entry name" value="ABC1_TM_dom"/>
</dbReference>
<feature type="transmembrane region" description="Helical" evidence="7">
    <location>
        <begin position="110"/>
        <end position="127"/>
    </location>
</feature>
<sequence>MKAPGRTDRSLLPTLWRLIRFLAPERWQVATVVLCVVGSTCAAAVGPRILGAATDVVFAGALGRTLPLGQTLAQAADAARSRGDTRLADILVRAHVVPGVGMDIPTLDRLLALALAIYLMSAALGWLRQQAVNHLVQRSIMRLRLKIGAKLHSLPLSQGRRVGDLLSIATNDTDSVATWIGQAAGVLFTALTTICTVEAMLFSVSPSLALIGSVSVPASALLVSIIAKRSRRHFRGQWSALSEVSAHVEETVSAMDLVTAFGRADAALADFDRHNNTWYRAAARAQGVSGMVVPGTTLVVNLNFVLIATLGGLGVATGTLSLGDVQACAQYARQLLQPMLQASSTTNLLQSGLVSAERIFDLLDKSDEPPDPAEPTPLPPRNTRELRIERATFSYPKNSPVVVDATLYAPPGSMVAIVGATGSGKTTLASLAARFHFPCTGRVLLDGVDIRTARRVDVRRGLAIVPQESWLLSATIRENIVFGRPHANPREFRAAVEAAQVDTFVHGLPDGYDTVVGEAAGRLSAGQRQLIAIARAFITEPALLILDEATNALDSGTELAVVRAMAVLRWRCTSLVIAHRLSTARIADIVVVMSQGRIVEQGTHDDLLARGGLYTKLYDAHKAVRA</sequence>
<keyword evidence="4 10" id="KW-0067">ATP-binding</keyword>
<keyword evidence="11" id="KW-1185">Reference proteome</keyword>
<dbReference type="InterPro" id="IPR003593">
    <property type="entry name" value="AAA+_ATPase"/>
</dbReference>
<dbReference type="InterPro" id="IPR017871">
    <property type="entry name" value="ABC_transporter-like_CS"/>
</dbReference>
<dbReference type="InterPro" id="IPR003439">
    <property type="entry name" value="ABC_transporter-like_ATP-bd"/>
</dbReference>
<organism evidence="10 11">
    <name type="scientific">Fodinicola feengrottensis</name>
    <dbReference type="NCBI Taxonomy" id="435914"/>
    <lineage>
        <taxon>Bacteria</taxon>
        <taxon>Bacillati</taxon>
        <taxon>Actinomycetota</taxon>
        <taxon>Actinomycetes</taxon>
        <taxon>Mycobacteriales</taxon>
        <taxon>Fodinicola</taxon>
    </lineage>
</organism>
<feature type="transmembrane region" description="Helical" evidence="7">
    <location>
        <begin position="183"/>
        <end position="202"/>
    </location>
</feature>
<dbReference type="RefSeq" id="WP_344315374.1">
    <property type="nucleotide sequence ID" value="NZ_BAAANY010000047.1"/>
</dbReference>
<comment type="caution">
    <text evidence="10">The sequence shown here is derived from an EMBL/GenBank/DDBJ whole genome shotgun (WGS) entry which is preliminary data.</text>
</comment>
<keyword evidence="2 7" id="KW-0812">Transmembrane</keyword>
<dbReference type="SUPFAM" id="SSF90123">
    <property type="entry name" value="ABC transporter transmembrane region"/>
    <property type="match status" value="1"/>
</dbReference>
<dbReference type="Proteomes" id="UP001500618">
    <property type="component" value="Unassembled WGS sequence"/>
</dbReference>
<dbReference type="SMART" id="SM00382">
    <property type="entry name" value="AAA"/>
    <property type="match status" value="1"/>
</dbReference>
<evidence type="ECO:0000256" key="5">
    <source>
        <dbReference type="ARBA" id="ARBA00022989"/>
    </source>
</evidence>
<dbReference type="Gene3D" id="1.20.1560.10">
    <property type="entry name" value="ABC transporter type 1, transmembrane domain"/>
    <property type="match status" value="1"/>
</dbReference>
<comment type="subcellular location">
    <subcellularLocation>
        <location evidence="1">Cell membrane</location>
        <topology evidence="1">Multi-pass membrane protein</topology>
    </subcellularLocation>
</comment>
<dbReference type="InterPro" id="IPR027417">
    <property type="entry name" value="P-loop_NTPase"/>
</dbReference>
<reference evidence="10 11" key="1">
    <citation type="journal article" date="2019" name="Int. J. Syst. Evol. Microbiol.">
        <title>The Global Catalogue of Microorganisms (GCM) 10K type strain sequencing project: providing services to taxonomists for standard genome sequencing and annotation.</title>
        <authorList>
            <consortium name="The Broad Institute Genomics Platform"/>
            <consortium name="The Broad Institute Genome Sequencing Center for Infectious Disease"/>
            <person name="Wu L."/>
            <person name="Ma J."/>
        </authorList>
    </citation>
    <scope>NUCLEOTIDE SEQUENCE [LARGE SCALE GENOMIC DNA]</scope>
    <source>
        <strain evidence="10 11">JCM 14718</strain>
    </source>
</reference>
<evidence type="ECO:0000313" key="10">
    <source>
        <dbReference type="EMBL" id="GAA1721368.1"/>
    </source>
</evidence>
<evidence type="ECO:0000256" key="3">
    <source>
        <dbReference type="ARBA" id="ARBA00022741"/>
    </source>
</evidence>
<dbReference type="Pfam" id="PF00664">
    <property type="entry name" value="ABC_membrane"/>
    <property type="match status" value="1"/>
</dbReference>
<dbReference type="PANTHER" id="PTHR43394">
    <property type="entry name" value="ATP-DEPENDENT PERMEASE MDL1, MITOCHONDRIAL"/>
    <property type="match status" value="1"/>
</dbReference>
<evidence type="ECO:0000256" key="7">
    <source>
        <dbReference type="SAM" id="Phobius"/>
    </source>
</evidence>
<dbReference type="EMBL" id="BAAANY010000047">
    <property type="protein sequence ID" value="GAA1721368.1"/>
    <property type="molecule type" value="Genomic_DNA"/>
</dbReference>
<evidence type="ECO:0000256" key="1">
    <source>
        <dbReference type="ARBA" id="ARBA00004651"/>
    </source>
</evidence>
<evidence type="ECO:0000259" key="8">
    <source>
        <dbReference type="PROSITE" id="PS50893"/>
    </source>
</evidence>
<protein>
    <submittedName>
        <fullName evidence="10">ABC transporter ATP-binding protein</fullName>
    </submittedName>
</protein>
<evidence type="ECO:0000256" key="2">
    <source>
        <dbReference type="ARBA" id="ARBA00022692"/>
    </source>
</evidence>